<sequence>MTQASDSSNLLDTLFDAAVDAIIVADIEGRMIRVNRAAATMFGYAPGDMEGDSIDVLVPNTEEVGHSSKIAAYLATGKAHIIGVGRDVEAVRKDGSIFPAHLSVGHGTMGDQPVFVGFLHDLTDRHQAQQAVEAAQRMEALARLTGGIAHDFNNLLTIIIGNLELLEAKLVDDNQKALLNEALTAAELGSKVIDKLMVHGRRGPLQPIRLDVNAVIEEVTTLLSRTLSPHVKLSTALGDNVLQIDADPAQLQNALINLVVNARDAMPNGGEIVISSSNVEADTFVAAETGATPGRYARISVTDNGQGMAPDVRRRAFEPFFTTKAPGKGTGLGLATVYGFMRQSGGHVTLYSEVGLGTTIGLHFPAAVGASVSPDAQWPEPEGTPDTGQTILVVEDEEAILRLSVSRIEALGYRALPASNANEALTLLASNPAIDALFTDIVMPGGMNGLDLARKVRAERPDIAILLTSGFSGDLIHPGNGFSTNFQLLSKPYRQGELATRLRILLSGRAT</sequence>
<dbReference type="PROSITE" id="PS50110">
    <property type="entry name" value="RESPONSE_REGULATORY"/>
    <property type="match status" value="1"/>
</dbReference>
<dbReference type="Gene3D" id="3.30.565.10">
    <property type="entry name" value="Histidine kinase-like ATPase, C-terminal domain"/>
    <property type="match status" value="1"/>
</dbReference>
<dbReference type="PANTHER" id="PTHR43065">
    <property type="entry name" value="SENSOR HISTIDINE KINASE"/>
    <property type="match status" value="1"/>
</dbReference>
<feature type="modified residue" description="4-aspartylphosphate" evidence="4">
    <location>
        <position position="440"/>
    </location>
</feature>
<dbReference type="InterPro" id="IPR005467">
    <property type="entry name" value="His_kinase_dom"/>
</dbReference>
<dbReference type="PROSITE" id="PS50113">
    <property type="entry name" value="PAC"/>
    <property type="match status" value="1"/>
</dbReference>
<dbReference type="SUPFAM" id="SSF47384">
    <property type="entry name" value="Homodimeric domain of signal transducing histidine kinase"/>
    <property type="match status" value="1"/>
</dbReference>
<dbReference type="SUPFAM" id="SSF52172">
    <property type="entry name" value="CheY-like"/>
    <property type="match status" value="1"/>
</dbReference>
<dbReference type="PROSITE" id="PS50109">
    <property type="entry name" value="HIS_KIN"/>
    <property type="match status" value="1"/>
</dbReference>
<dbReference type="PROSITE" id="PS50112">
    <property type="entry name" value="PAS"/>
    <property type="match status" value="1"/>
</dbReference>
<dbReference type="Gene3D" id="1.10.287.130">
    <property type="match status" value="1"/>
</dbReference>
<dbReference type="InterPro" id="IPR003661">
    <property type="entry name" value="HisK_dim/P_dom"/>
</dbReference>
<reference evidence="9 10" key="1">
    <citation type="submission" date="2022-10" db="EMBL/GenBank/DDBJ databases">
        <title>Defluviimonas sp. nov., isolated from ocean surface sediments.</title>
        <authorList>
            <person name="He W."/>
            <person name="Wang L."/>
            <person name="Zhang D.-F."/>
        </authorList>
    </citation>
    <scope>NUCLEOTIDE SEQUENCE [LARGE SCALE GENOMIC DNA]</scope>
    <source>
        <strain evidence="9 10">WL0050</strain>
    </source>
</reference>
<dbReference type="InterPro" id="IPR011006">
    <property type="entry name" value="CheY-like_superfamily"/>
</dbReference>
<dbReference type="EMBL" id="JAOWKZ010000004">
    <property type="protein sequence ID" value="MCV2873710.1"/>
    <property type="molecule type" value="Genomic_DNA"/>
</dbReference>
<dbReference type="SUPFAM" id="SSF55785">
    <property type="entry name" value="PYP-like sensor domain (PAS domain)"/>
    <property type="match status" value="1"/>
</dbReference>
<protein>
    <recommendedName>
        <fullName evidence="2">histidine kinase</fullName>
        <ecNumber evidence="2">2.7.13.3</ecNumber>
    </recommendedName>
</protein>
<dbReference type="InterPro" id="IPR035965">
    <property type="entry name" value="PAS-like_dom_sf"/>
</dbReference>
<proteinExistence type="predicted"/>
<evidence type="ECO:0000256" key="2">
    <source>
        <dbReference type="ARBA" id="ARBA00012438"/>
    </source>
</evidence>
<dbReference type="CDD" id="cd00082">
    <property type="entry name" value="HisKA"/>
    <property type="match status" value="1"/>
</dbReference>
<keyword evidence="10" id="KW-1185">Reference proteome</keyword>
<dbReference type="SUPFAM" id="SSF55874">
    <property type="entry name" value="ATPase domain of HSP90 chaperone/DNA topoisomerase II/histidine kinase"/>
    <property type="match status" value="1"/>
</dbReference>
<evidence type="ECO:0000313" key="9">
    <source>
        <dbReference type="EMBL" id="MCV2873710.1"/>
    </source>
</evidence>
<dbReference type="SMART" id="SM00091">
    <property type="entry name" value="PAS"/>
    <property type="match status" value="1"/>
</dbReference>
<dbReference type="Pfam" id="PF13426">
    <property type="entry name" value="PAS_9"/>
    <property type="match status" value="1"/>
</dbReference>
<dbReference type="RefSeq" id="WP_263740946.1">
    <property type="nucleotide sequence ID" value="NZ_JAOWKZ010000004.1"/>
</dbReference>
<gene>
    <name evidence="9" type="ORF">OEZ71_15530</name>
</gene>
<dbReference type="InterPro" id="IPR004358">
    <property type="entry name" value="Sig_transdc_His_kin-like_C"/>
</dbReference>
<dbReference type="InterPro" id="IPR000700">
    <property type="entry name" value="PAS-assoc_C"/>
</dbReference>
<evidence type="ECO:0000256" key="3">
    <source>
        <dbReference type="ARBA" id="ARBA00022553"/>
    </source>
</evidence>
<keyword evidence="3 4" id="KW-0597">Phosphoprotein</keyword>
<dbReference type="Pfam" id="PF02518">
    <property type="entry name" value="HATPase_c"/>
    <property type="match status" value="1"/>
</dbReference>
<dbReference type="Pfam" id="PF00512">
    <property type="entry name" value="HisKA"/>
    <property type="match status" value="1"/>
</dbReference>
<dbReference type="Gene3D" id="3.30.450.20">
    <property type="entry name" value="PAS domain"/>
    <property type="match status" value="1"/>
</dbReference>
<dbReference type="SMART" id="SM00388">
    <property type="entry name" value="HisKA"/>
    <property type="match status" value="1"/>
</dbReference>
<dbReference type="InterPro" id="IPR036890">
    <property type="entry name" value="HATPase_C_sf"/>
</dbReference>
<dbReference type="NCBIfam" id="TIGR00229">
    <property type="entry name" value="sensory_box"/>
    <property type="match status" value="1"/>
</dbReference>
<evidence type="ECO:0000256" key="4">
    <source>
        <dbReference type="PROSITE-ProRule" id="PRU00169"/>
    </source>
</evidence>
<evidence type="ECO:0000259" key="8">
    <source>
        <dbReference type="PROSITE" id="PS50113"/>
    </source>
</evidence>
<dbReference type="Pfam" id="PF00072">
    <property type="entry name" value="Response_reg"/>
    <property type="match status" value="1"/>
</dbReference>
<dbReference type="PRINTS" id="PR00344">
    <property type="entry name" value="BCTRLSENSOR"/>
</dbReference>
<comment type="caution">
    <text evidence="9">The sequence shown here is derived from an EMBL/GenBank/DDBJ whole genome shotgun (WGS) entry which is preliminary data.</text>
</comment>
<dbReference type="InterPro" id="IPR036097">
    <property type="entry name" value="HisK_dim/P_sf"/>
</dbReference>
<feature type="domain" description="Response regulatory" evidence="6">
    <location>
        <begin position="390"/>
        <end position="506"/>
    </location>
</feature>
<evidence type="ECO:0000259" key="7">
    <source>
        <dbReference type="PROSITE" id="PS50112"/>
    </source>
</evidence>
<evidence type="ECO:0000259" key="5">
    <source>
        <dbReference type="PROSITE" id="PS50109"/>
    </source>
</evidence>
<dbReference type="Proteomes" id="UP001652564">
    <property type="component" value="Unassembled WGS sequence"/>
</dbReference>
<accession>A0ABT2ZRC6</accession>
<dbReference type="CDD" id="cd00130">
    <property type="entry name" value="PAS"/>
    <property type="match status" value="1"/>
</dbReference>
<feature type="domain" description="PAS" evidence="7">
    <location>
        <begin position="7"/>
        <end position="63"/>
    </location>
</feature>
<dbReference type="EC" id="2.7.13.3" evidence="2"/>
<dbReference type="InterPro" id="IPR003594">
    <property type="entry name" value="HATPase_dom"/>
</dbReference>
<comment type="catalytic activity">
    <reaction evidence="1">
        <text>ATP + protein L-histidine = ADP + protein N-phospho-L-histidine.</text>
        <dbReference type="EC" id="2.7.13.3"/>
    </reaction>
</comment>
<feature type="domain" description="PAC" evidence="8">
    <location>
        <begin position="84"/>
        <end position="134"/>
    </location>
</feature>
<evidence type="ECO:0000256" key="1">
    <source>
        <dbReference type="ARBA" id="ARBA00000085"/>
    </source>
</evidence>
<dbReference type="SMART" id="SM00387">
    <property type="entry name" value="HATPase_c"/>
    <property type="match status" value="1"/>
</dbReference>
<dbReference type="Gene3D" id="3.40.50.2300">
    <property type="match status" value="1"/>
</dbReference>
<dbReference type="SMART" id="SM00448">
    <property type="entry name" value="REC"/>
    <property type="match status" value="1"/>
</dbReference>
<feature type="domain" description="Histidine kinase" evidence="5">
    <location>
        <begin position="147"/>
        <end position="368"/>
    </location>
</feature>
<dbReference type="PANTHER" id="PTHR43065:SF42">
    <property type="entry name" value="TWO-COMPONENT SENSOR PPRA"/>
    <property type="match status" value="1"/>
</dbReference>
<dbReference type="InterPro" id="IPR000014">
    <property type="entry name" value="PAS"/>
</dbReference>
<dbReference type="InterPro" id="IPR001789">
    <property type="entry name" value="Sig_transdc_resp-reg_receiver"/>
</dbReference>
<evidence type="ECO:0000259" key="6">
    <source>
        <dbReference type="PROSITE" id="PS50110"/>
    </source>
</evidence>
<name>A0ABT2ZRC6_9RHOB</name>
<organism evidence="9 10">
    <name type="scientific">Albidovulum litorale</name>
    <dbReference type="NCBI Taxonomy" id="2984134"/>
    <lineage>
        <taxon>Bacteria</taxon>
        <taxon>Pseudomonadati</taxon>
        <taxon>Pseudomonadota</taxon>
        <taxon>Alphaproteobacteria</taxon>
        <taxon>Rhodobacterales</taxon>
        <taxon>Paracoccaceae</taxon>
        <taxon>Albidovulum</taxon>
    </lineage>
</organism>
<evidence type="ECO:0000313" key="10">
    <source>
        <dbReference type="Proteomes" id="UP001652564"/>
    </source>
</evidence>